<evidence type="ECO:0000256" key="4">
    <source>
        <dbReference type="SAM" id="Phobius"/>
    </source>
</evidence>
<evidence type="ECO:0000256" key="5">
    <source>
        <dbReference type="SAM" id="SignalP"/>
    </source>
</evidence>
<keyword evidence="1" id="KW-0677">Repeat</keyword>
<dbReference type="Gene3D" id="1.25.40.10">
    <property type="entry name" value="Tetratricopeptide repeat domain"/>
    <property type="match status" value="3"/>
</dbReference>
<dbReference type="PROSITE" id="PS50005">
    <property type="entry name" value="TPR"/>
    <property type="match status" value="1"/>
</dbReference>
<comment type="caution">
    <text evidence="6">The sequence shown here is derived from an EMBL/GenBank/DDBJ whole genome shotgun (WGS) entry which is preliminary data.</text>
</comment>
<feature type="transmembrane region" description="Helical" evidence="4">
    <location>
        <begin position="350"/>
        <end position="373"/>
    </location>
</feature>
<dbReference type="SUPFAM" id="SSF48452">
    <property type="entry name" value="TPR-like"/>
    <property type="match status" value="2"/>
</dbReference>
<dbReference type="EMBL" id="QOQW01000035">
    <property type="protein sequence ID" value="RCK76715.1"/>
    <property type="molecule type" value="Genomic_DNA"/>
</dbReference>
<dbReference type="Proteomes" id="UP000252355">
    <property type="component" value="Unassembled WGS sequence"/>
</dbReference>
<dbReference type="Pfam" id="PF13432">
    <property type="entry name" value="TPR_16"/>
    <property type="match status" value="2"/>
</dbReference>
<dbReference type="PANTHER" id="PTHR44858">
    <property type="entry name" value="TETRATRICOPEPTIDE REPEAT PROTEIN 6"/>
    <property type="match status" value="1"/>
</dbReference>
<evidence type="ECO:0000313" key="7">
    <source>
        <dbReference type="Proteomes" id="UP000252355"/>
    </source>
</evidence>
<proteinExistence type="predicted"/>
<keyword evidence="4" id="KW-1133">Transmembrane helix</keyword>
<dbReference type="SMART" id="SM00028">
    <property type="entry name" value="TPR"/>
    <property type="match status" value="5"/>
</dbReference>
<dbReference type="AlphaFoldDB" id="A0A367ZF64"/>
<keyword evidence="2 3" id="KW-0802">TPR repeat</keyword>
<dbReference type="PANTHER" id="PTHR44858:SF1">
    <property type="entry name" value="UDP-N-ACETYLGLUCOSAMINE--PEPTIDE N-ACETYLGLUCOSAMINYLTRANSFERASE SPINDLY-RELATED"/>
    <property type="match status" value="1"/>
</dbReference>
<evidence type="ECO:0000313" key="6">
    <source>
        <dbReference type="EMBL" id="RCK76715.1"/>
    </source>
</evidence>
<dbReference type="InterPro" id="IPR019734">
    <property type="entry name" value="TPR_rpt"/>
</dbReference>
<keyword evidence="4" id="KW-0812">Transmembrane</keyword>
<protein>
    <submittedName>
        <fullName evidence="6">Uncharacterized protein</fullName>
    </submittedName>
</protein>
<dbReference type="InterPro" id="IPR050498">
    <property type="entry name" value="Ycf3"/>
</dbReference>
<name>A0A367ZF64_9BACT</name>
<evidence type="ECO:0000256" key="2">
    <source>
        <dbReference type="ARBA" id="ARBA00022803"/>
    </source>
</evidence>
<sequence length="525" mass="59130">MLAGLLAFFFVLAAGGSSLVQALSPQGAAFLEKSRTALKNKNALSAMNYFRQAKTTDPEDPELLDYEKTLMETINQEAADHLKAAEFYSRTDPPRAMQEYRYVLKLIPDHPEAKAGLQAMENVAKTVQKYREQGIVIAPDTGRSFDLAALSARDLFNRAKAAYDSDNLEQAMDFITRALERDPQFKQAMELREQIATDRYLRDMLLNAETCLSAGEYERAIDWHTALLRRNPEHWSWVYRRGLAYLGARRFDLAIADFLTLLKKWPQVERWQLRQSEAGSRATASSTAASTLATRFLFDERKRFSRQQVLANVSEALAGKGEYLKAAAVAAQAGRSWGFFWRCYVNGHPWLFLAMALVGVGGLAAFVAAWRMFDALIDRFSFKMLADMVRLLWRGLGGEITTEEGRLLALVRRATVPWFCYVTGLVLISNGKSEEALRHLQAALSSPGLAARAYFFLGVARQHLQQSLGEHDFEQAFLTGLQPTPPTWLPRFLRDLEAAVIARFVPKGQTNDRELRTLALKIIQA</sequence>
<keyword evidence="4" id="KW-0472">Membrane</keyword>
<reference evidence="6 7" key="1">
    <citation type="submission" date="2018-05" db="EMBL/GenBank/DDBJ databases">
        <title>A metagenomic window into the 2 km-deep terrestrial subsurface aquifer revealed taxonomically and functionally diverse microbial community comprising novel uncultured bacterial lineages.</title>
        <authorList>
            <person name="Kadnikov V.V."/>
            <person name="Mardanov A.V."/>
            <person name="Beletsky A.V."/>
            <person name="Banks D."/>
            <person name="Pimenov N.V."/>
            <person name="Frank Y.A."/>
            <person name="Karnachuk O.V."/>
            <person name="Ravin N.V."/>
        </authorList>
    </citation>
    <scope>NUCLEOTIDE SEQUENCE [LARGE SCALE GENOMIC DNA]</scope>
    <source>
        <strain evidence="6">BY5</strain>
    </source>
</reference>
<feature type="repeat" description="TPR" evidence="3">
    <location>
        <begin position="152"/>
        <end position="185"/>
    </location>
</feature>
<dbReference type="Pfam" id="PF13181">
    <property type="entry name" value="TPR_8"/>
    <property type="match status" value="1"/>
</dbReference>
<gene>
    <name evidence="6" type="ORF">OZSIB_3307</name>
</gene>
<feature type="chain" id="PRO_5016852753" evidence="5">
    <location>
        <begin position="23"/>
        <end position="525"/>
    </location>
</feature>
<evidence type="ECO:0000256" key="1">
    <source>
        <dbReference type="ARBA" id="ARBA00022737"/>
    </source>
</evidence>
<accession>A0A367ZF64</accession>
<evidence type="ECO:0000256" key="3">
    <source>
        <dbReference type="PROSITE-ProRule" id="PRU00339"/>
    </source>
</evidence>
<keyword evidence="5" id="KW-0732">Signal</keyword>
<organism evidence="6 7">
    <name type="scientific">Candidatus Ozemobacter sibiricus</name>
    <dbReference type="NCBI Taxonomy" id="2268124"/>
    <lineage>
        <taxon>Bacteria</taxon>
        <taxon>Candidatus Ozemobacteria</taxon>
        <taxon>Candidatus Ozemobacterales</taxon>
        <taxon>Candidatus Ozemobacteraceae</taxon>
        <taxon>Candidatus Ozemobacter</taxon>
    </lineage>
</organism>
<feature type="signal peptide" evidence="5">
    <location>
        <begin position="1"/>
        <end position="22"/>
    </location>
</feature>
<dbReference type="InterPro" id="IPR011990">
    <property type="entry name" value="TPR-like_helical_dom_sf"/>
</dbReference>